<comment type="cofactor">
    <cofactor evidence="1">
        <name>Fe(2+)</name>
        <dbReference type="ChEBI" id="CHEBI:29033"/>
    </cofactor>
</comment>
<dbReference type="SUPFAM" id="SSF51197">
    <property type="entry name" value="Clavaminate synthase-like"/>
    <property type="match status" value="1"/>
</dbReference>
<gene>
    <name evidence="8" type="ORF">SAMN02787118_10941</name>
</gene>
<protein>
    <submittedName>
        <fullName evidence="8">Taurine dioxygenase, alpha-ketoglutarate-dependent</fullName>
    </submittedName>
</protein>
<keyword evidence="6" id="KW-0408">Iron</keyword>
<evidence type="ECO:0000313" key="9">
    <source>
        <dbReference type="Proteomes" id="UP000181942"/>
    </source>
</evidence>
<proteinExistence type="inferred from homology"/>
<keyword evidence="4 8" id="KW-0223">Dioxygenase</keyword>
<dbReference type="EMBL" id="FONR01000009">
    <property type="protein sequence ID" value="SFF58451.1"/>
    <property type="molecule type" value="Genomic_DNA"/>
</dbReference>
<dbReference type="Gene3D" id="3.60.130.10">
    <property type="entry name" value="Clavaminate synthase-like"/>
    <property type="match status" value="1"/>
</dbReference>
<dbReference type="OrthoDB" id="581608at2"/>
<evidence type="ECO:0000256" key="1">
    <source>
        <dbReference type="ARBA" id="ARBA00001954"/>
    </source>
</evidence>
<organism evidence="8 9">
    <name type="scientific">Streptomyces mirabilis</name>
    <dbReference type="NCBI Taxonomy" id="68239"/>
    <lineage>
        <taxon>Bacteria</taxon>
        <taxon>Bacillati</taxon>
        <taxon>Actinomycetota</taxon>
        <taxon>Actinomycetes</taxon>
        <taxon>Kitasatosporales</taxon>
        <taxon>Streptomycetaceae</taxon>
        <taxon>Streptomyces</taxon>
    </lineage>
</organism>
<dbReference type="InterPro" id="IPR042098">
    <property type="entry name" value="TauD-like_sf"/>
</dbReference>
<dbReference type="InterPro" id="IPR003819">
    <property type="entry name" value="TauD/TfdA-like"/>
</dbReference>
<evidence type="ECO:0000313" key="8">
    <source>
        <dbReference type="EMBL" id="SFF58451.1"/>
    </source>
</evidence>
<comment type="similarity">
    <text evidence="2">Belongs to the TfdA dioxygenase family.</text>
</comment>
<evidence type="ECO:0000256" key="4">
    <source>
        <dbReference type="ARBA" id="ARBA00022964"/>
    </source>
</evidence>
<dbReference type="GO" id="GO:0051213">
    <property type="term" value="F:dioxygenase activity"/>
    <property type="evidence" value="ECO:0007669"/>
    <property type="project" value="UniProtKB-KW"/>
</dbReference>
<dbReference type="AlphaFoldDB" id="A0A1I2K023"/>
<evidence type="ECO:0000256" key="2">
    <source>
        <dbReference type="ARBA" id="ARBA00005896"/>
    </source>
</evidence>
<keyword evidence="3" id="KW-0479">Metal-binding</keyword>
<evidence type="ECO:0000256" key="3">
    <source>
        <dbReference type="ARBA" id="ARBA00022723"/>
    </source>
</evidence>
<dbReference type="Pfam" id="PF02668">
    <property type="entry name" value="TauD"/>
    <property type="match status" value="1"/>
</dbReference>
<keyword evidence="5" id="KW-0560">Oxidoreductase</keyword>
<evidence type="ECO:0000256" key="6">
    <source>
        <dbReference type="ARBA" id="ARBA00023004"/>
    </source>
</evidence>
<dbReference type="Proteomes" id="UP000181942">
    <property type="component" value="Unassembled WGS sequence"/>
</dbReference>
<dbReference type="PANTHER" id="PTHR43779">
    <property type="entry name" value="DIOXYGENASE RV0097-RELATED"/>
    <property type="match status" value="1"/>
</dbReference>
<dbReference type="GO" id="GO:0046872">
    <property type="term" value="F:metal ion binding"/>
    <property type="evidence" value="ECO:0007669"/>
    <property type="project" value="UniProtKB-KW"/>
</dbReference>
<sequence length="268" mass="29948">MIATKALSPSLGVEVTGVGNLLDDRLISRCAEALQWRGILVIRGLHLDDEGQLAFSRTLGKVFAVRGKEIFTVSLDPARNPTAEYLKGTFHWHIDGTTDPVPTRTTTLTARHVAMTGGGTEFATTYAAYENLPEADRKQYDDLRVVHSFEAAQRLVTPDPGPEVLAGWREVPTHETPLVWKRRDGRRSLVIGATADHIVGMAATESRALLDQLLEWTTQERFRYTHDWRVGDLVMWDNTGMLHRALPYSADSERTLQRTTIVGDEELS</sequence>
<reference evidence="8 9" key="1">
    <citation type="submission" date="2016-10" db="EMBL/GenBank/DDBJ databases">
        <authorList>
            <person name="de Groot N.N."/>
        </authorList>
    </citation>
    <scope>NUCLEOTIDE SEQUENCE [LARGE SCALE GENOMIC DNA]</scope>
    <source>
        <strain evidence="8 9">OK461</strain>
    </source>
</reference>
<evidence type="ECO:0000256" key="5">
    <source>
        <dbReference type="ARBA" id="ARBA00023002"/>
    </source>
</evidence>
<dbReference type="InterPro" id="IPR051178">
    <property type="entry name" value="TfdA_dioxygenase"/>
</dbReference>
<feature type="domain" description="TauD/TfdA-like" evidence="7">
    <location>
        <begin position="5"/>
        <end position="260"/>
    </location>
</feature>
<evidence type="ECO:0000259" key="7">
    <source>
        <dbReference type="Pfam" id="PF02668"/>
    </source>
</evidence>
<dbReference type="RefSeq" id="WP_075029332.1">
    <property type="nucleotide sequence ID" value="NZ_FONR01000009.1"/>
</dbReference>
<accession>A0A1I2K023</accession>
<name>A0A1I2K023_9ACTN</name>
<dbReference type="PANTHER" id="PTHR43779:SF2">
    <property type="entry name" value="ALPHA-KETOGLUTARATE-DEPENDENT XANTHINE DIOXYGENASE XAN1"/>
    <property type="match status" value="1"/>
</dbReference>